<sequence>MDPAPLPSSHGDRDLASEARPLRSWNDGAVKQALLAFVDAVTSEGADTCVPPEHRVAIFDNDGTLWTEQPFYSQGLFVFDRIRALAAEHPEWKTQRPFQAVLEAGAGMPHGLSEHDVGALVAATHAGMTTDAFDRISREWLATARHPRFHRRYTECVYQPMLELLALLRARGFTSYIVSGGGIDFLRAFCEEVYAIPPARVVGSSSQVRFELHDGRPVLIKLPELGSIDDGPGKPVNIHLHIGKRPILTFGNSDGDLQMLQYASVSELPHLELLLHHDDAEREYAYDRVSLAGRLDEALREAGPRKWTVVSMKRDWKEVFGRHPATTSPGTSIH</sequence>
<organism evidence="2 3">
    <name type="scientific">Pyxidicoccus parkwayensis</name>
    <dbReference type="NCBI Taxonomy" id="2813578"/>
    <lineage>
        <taxon>Bacteria</taxon>
        <taxon>Pseudomonadati</taxon>
        <taxon>Myxococcota</taxon>
        <taxon>Myxococcia</taxon>
        <taxon>Myxococcales</taxon>
        <taxon>Cystobacterineae</taxon>
        <taxon>Myxococcaceae</taxon>
        <taxon>Pyxidicoccus</taxon>
    </lineage>
</organism>
<dbReference type="EMBL" id="CP071090">
    <property type="protein sequence ID" value="QSQ25356.1"/>
    <property type="molecule type" value="Genomic_DNA"/>
</dbReference>
<reference evidence="2 3" key="1">
    <citation type="submission" date="2021-02" db="EMBL/GenBank/DDBJ databases">
        <title>De Novo genome assembly of isolated myxobacteria.</title>
        <authorList>
            <person name="Stevens D.C."/>
        </authorList>
    </citation>
    <scope>NUCLEOTIDE SEQUENCE [LARGE SCALE GENOMIC DNA]</scope>
    <source>
        <strain evidence="3">SCPEA02</strain>
    </source>
</reference>
<feature type="region of interest" description="Disordered" evidence="1">
    <location>
        <begin position="1"/>
        <end position="20"/>
    </location>
</feature>
<keyword evidence="3" id="KW-1185">Reference proteome</keyword>
<feature type="compositionally biased region" description="Basic and acidic residues" evidence="1">
    <location>
        <begin position="10"/>
        <end position="20"/>
    </location>
</feature>
<evidence type="ECO:0000313" key="2">
    <source>
        <dbReference type="EMBL" id="QSQ25356.1"/>
    </source>
</evidence>
<name>A0ABX7P4J2_9BACT</name>
<gene>
    <name evidence="2" type="ORF">JY651_10695</name>
</gene>
<dbReference type="InterPro" id="IPR023214">
    <property type="entry name" value="HAD_sf"/>
</dbReference>
<protein>
    <submittedName>
        <fullName evidence="2">Haloacid dehalogenase-like hydrolase</fullName>
    </submittedName>
</protein>
<dbReference type="RefSeq" id="WP_206726911.1">
    <property type="nucleotide sequence ID" value="NZ_CP071090.1"/>
</dbReference>
<dbReference type="Proteomes" id="UP000662747">
    <property type="component" value="Chromosome"/>
</dbReference>
<dbReference type="InterPro" id="IPR036412">
    <property type="entry name" value="HAD-like_sf"/>
</dbReference>
<dbReference type="Pfam" id="PF12710">
    <property type="entry name" value="HAD"/>
    <property type="match status" value="1"/>
</dbReference>
<accession>A0ABX7P4J2</accession>
<evidence type="ECO:0000256" key="1">
    <source>
        <dbReference type="SAM" id="MobiDB-lite"/>
    </source>
</evidence>
<proteinExistence type="predicted"/>
<evidence type="ECO:0000313" key="3">
    <source>
        <dbReference type="Proteomes" id="UP000662747"/>
    </source>
</evidence>
<dbReference type="Gene3D" id="3.40.50.1000">
    <property type="entry name" value="HAD superfamily/HAD-like"/>
    <property type="match status" value="1"/>
</dbReference>
<dbReference type="SUPFAM" id="SSF56784">
    <property type="entry name" value="HAD-like"/>
    <property type="match status" value="1"/>
</dbReference>